<dbReference type="Gene3D" id="3.40.50.2000">
    <property type="entry name" value="Glycogen Phosphorylase B"/>
    <property type="match status" value="1"/>
</dbReference>
<dbReference type="Proteomes" id="UP001291930">
    <property type="component" value="Unassembled WGS sequence"/>
</dbReference>
<dbReference type="GO" id="GO:0016757">
    <property type="term" value="F:glycosyltransferase activity"/>
    <property type="evidence" value="ECO:0007669"/>
    <property type="project" value="UniProtKB-KW"/>
</dbReference>
<reference evidence="2" key="1">
    <citation type="submission" date="2023-11" db="EMBL/GenBank/DDBJ databases">
        <title>Genome Sequence of Bacillus pseudomycoides stain BUPM19.</title>
        <authorList>
            <person name="Farhat A."/>
        </authorList>
    </citation>
    <scope>NUCLEOTIDE SEQUENCE [LARGE SCALE GENOMIC DNA]</scope>
    <source>
        <strain evidence="2">BUPM19</strain>
    </source>
</reference>
<accession>A0ABU5K5G8</accession>
<dbReference type="Pfam" id="PF13692">
    <property type="entry name" value="Glyco_trans_1_4"/>
    <property type="match status" value="1"/>
</dbReference>
<gene>
    <name evidence="1" type="ORF">U2I54_29150</name>
</gene>
<name>A0ABU5K5G8_9BACI</name>
<organism evidence="1 2">
    <name type="scientific">Bacillus bingmayongensis</name>
    <dbReference type="NCBI Taxonomy" id="1150157"/>
    <lineage>
        <taxon>Bacteria</taxon>
        <taxon>Bacillati</taxon>
        <taxon>Bacillota</taxon>
        <taxon>Bacilli</taxon>
        <taxon>Bacillales</taxon>
        <taxon>Bacillaceae</taxon>
        <taxon>Bacillus</taxon>
    </lineage>
</organism>
<dbReference type="EMBL" id="JAXOVW010000350">
    <property type="protein sequence ID" value="MDZ5610893.1"/>
    <property type="molecule type" value="Genomic_DNA"/>
</dbReference>
<protein>
    <submittedName>
        <fullName evidence="1">Glycosyltransferase</fullName>
        <ecNumber evidence="1">2.4.-.-</ecNumber>
    </submittedName>
</protein>
<feature type="non-terminal residue" evidence="1">
    <location>
        <position position="134"/>
    </location>
</feature>
<keyword evidence="1" id="KW-0328">Glycosyltransferase</keyword>
<sequence>AVMYNTDPKKIKLAPNGVSPNQWIKNKKKSNSQHSALFIGSEYAPNIEAVDFIIHDLTDKCPDIKFVIAGGCCNSFCHIKKSNLILLGRVHHRQKLNLFSYADIAINPMFSGAGVNLKTLEYLSSGLPLFSTKF</sequence>
<evidence type="ECO:0000313" key="1">
    <source>
        <dbReference type="EMBL" id="MDZ5610893.1"/>
    </source>
</evidence>
<evidence type="ECO:0000313" key="2">
    <source>
        <dbReference type="Proteomes" id="UP001291930"/>
    </source>
</evidence>
<dbReference type="EC" id="2.4.-.-" evidence="1"/>
<dbReference type="RefSeq" id="WP_374220018.1">
    <property type="nucleotide sequence ID" value="NZ_JAXOVW010000350.1"/>
</dbReference>
<dbReference type="SUPFAM" id="SSF53756">
    <property type="entry name" value="UDP-Glycosyltransferase/glycogen phosphorylase"/>
    <property type="match status" value="1"/>
</dbReference>
<proteinExistence type="predicted"/>
<keyword evidence="1" id="KW-0808">Transferase</keyword>
<keyword evidence="2" id="KW-1185">Reference proteome</keyword>
<comment type="caution">
    <text evidence="1">The sequence shown here is derived from an EMBL/GenBank/DDBJ whole genome shotgun (WGS) entry which is preliminary data.</text>
</comment>
<feature type="non-terminal residue" evidence="1">
    <location>
        <position position="1"/>
    </location>
</feature>